<keyword evidence="2" id="KW-1185">Reference proteome</keyword>
<dbReference type="GO" id="GO:0032259">
    <property type="term" value="P:methylation"/>
    <property type="evidence" value="ECO:0007669"/>
    <property type="project" value="UniProtKB-KW"/>
</dbReference>
<dbReference type="AlphaFoldDB" id="A0AAD3M2V1"/>
<comment type="caution">
    <text evidence="1">The sequence shown here is derived from an EMBL/GenBank/DDBJ whole genome shotgun (WGS) entry which is preliminary data.</text>
</comment>
<proteinExistence type="predicted"/>
<reference evidence="1" key="1">
    <citation type="submission" date="2022-08" db="EMBL/GenBank/DDBJ databases">
        <title>Genome sequencing of akame (Lates japonicus).</title>
        <authorList>
            <person name="Hashiguchi Y."/>
            <person name="Takahashi H."/>
        </authorList>
    </citation>
    <scope>NUCLEOTIDE SEQUENCE</scope>
    <source>
        <strain evidence="1">Kochi</strain>
    </source>
</reference>
<keyword evidence="1" id="KW-0808">Transferase</keyword>
<name>A0AAD3M2V1_LATJO</name>
<dbReference type="Gene3D" id="3.40.50.150">
    <property type="entry name" value="Vaccinia Virus protein VP39"/>
    <property type="match status" value="1"/>
</dbReference>
<organism evidence="1 2">
    <name type="scientific">Lates japonicus</name>
    <name type="common">Japanese lates</name>
    <dbReference type="NCBI Taxonomy" id="270547"/>
    <lineage>
        <taxon>Eukaryota</taxon>
        <taxon>Metazoa</taxon>
        <taxon>Chordata</taxon>
        <taxon>Craniata</taxon>
        <taxon>Vertebrata</taxon>
        <taxon>Euteleostomi</taxon>
        <taxon>Actinopterygii</taxon>
        <taxon>Neopterygii</taxon>
        <taxon>Teleostei</taxon>
        <taxon>Neoteleostei</taxon>
        <taxon>Acanthomorphata</taxon>
        <taxon>Carangaria</taxon>
        <taxon>Carangaria incertae sedis</taxon>
        <taxon>Centropomidae</taxon>
        <taxon>Lates</taxon>
    </lineage>
</organism>
<dbReference type="GO" id="GO:0008168">
    <property type="term" value="F:methyltransferase activity"/>
    <property type="evidence" value="ECO:0007669"/>
    <property type="project" value="UniProtKB-KW"/>
</dbReference>
<dbReference type="InterPro" id="IPR029063">
    <property type="entry name" value="SAM-dependent_MTases_sf"/>
</dbReference>
<dbReference type="SUPFAM" id="SSF53335">
    <property type="entry name" value="S-adenosyl-L-methionine-dependent methyltransferases"/>
    <property type="match status" value="1"/>
</dbReference>
<evidence type="ECO:0000313" key="1">
    <source>
        <dbReference type="EMBL" id="GLD46491.1"/>
    </source>
</evidence>
<protein>
    <submittedName>
        <fullName evidence="1">Methyltransferase-like protein 27 isoform X1</fullName>
    </submittedName>
</protein>
<accession>A0AAD3M2V1</accession>
<sequence length="140" mass="15635">MMRMWQFWTTIQRVMHQTASQPISVVTAKQPGCGLWDRTGGKAESFDVVVICGALSVDHVPVSERELCNACKPGGCVCMTCRHGHDNVEYKAALEHELRRMEEEGLWSCVAVTEVENWARAVSEAGDGYVPGSVYLYRKL</sequence>
<dbReference type="Proteomes" id="UP001279410">
    <property type="component" value="Unassembled WGS sequence"/>
</dbReference>
<dbReference type="EMBL" id="BRZM01000002">
    <property type="protein sequence ID" value="GLD46491.1"/>
    <property type="molecule type" value="Genomic_DNA"/>
</dbReference>
<gene>
    <name evidence="1" type="ORF">AKAME5_000084400</name>
</gene>
<evidence type="ECO:0000313" key="2">
    <source>
        <dbReference type="Proteomes" id="UP001279410"/>
    </source>
</evidence>
<keyword evidence="1" id="KW-0489">Methyltransferase</keyword>